<dbReference type="Pfam" id="PF18970">
    <property type="entry name" value="DUF5709"/>
    <property type="match status" value="1"/>
</dbReference>
<protein>
    <recommendedName>
        <fullName evidence="2">DUF5709 domain-containing protein</fullName>
    </recommendedName>
</protein>
<dbReference type="InterPro" id="IPR043763">
    <property type="entry name" value="DUF5709"/>
</dbReference>
<sequence length="148" mass="15527">MVKDEGTDQIDDTIPGTEWDAADGVAEQPSAGETLDDRGLADPLDEGWVPPDRPSRVEVPTQSEEEEGVSLDDRLAEEEPDVSADDGSSLFDEDGEEVGGARSGRLVQTDEGAYPDTDDLLVASDVGIDGAAASAEEAAVHVIDEEEG</sequence>
<feature type="compositionally biased region" description="Acidic residues" evidence="1">
    <location>
        <begin position="63"/>
        <end position="84"/>
    </location>
</feature>
<organism evidence="3 4">
    <name type="scientific">Nakamurella endophytica</name>
    <dbReference type="NCBI Taxonomy" id="1748367"/>
    <lineage>
        <taxon>Bacteria</taxon>
        <taxon>Bacillati</taxon>
        <taxon>Actinomycetota</taxon>
        <taxon>Actinomycetes</taxon>
        <taxon>Nakamurellales</taxon>
        <taxon>Nakamurellaceae</taxon>
        <taxon>Nakamurella</taxon>
    </lineage>
</organism>
<reference evidence="3" key="1">
    <citation type="journal article" date="2014" name="Int. J. Syst. Evol. Microbiol.">
        <title>Complete genome sequence of Corynebacterium casei LMG S-19264T (=DSM 44701T), isolated from a smear-ripened cheese.</title>
        <authorList>
            <consortium name="US DOE Joint Genome Institute (JGI-PGF)"/>
            <person name="Walter F."/>
            <person name="Albersmeier A."/>
            <person name="Kalinowski J."/>
            <person name="Ruckert C."/>
        </authorList>
    </citation>
    <scope>NUCLEOTIDE SEQUENCE</scope>
    <source>
        <strain evidence="3">CGMCC 4.7308</strain>
    </source>
</reference>
<name>A0A917SS27_9ACTN</name>
<gene>
    <name evidence="3" type="ORF">GCM10011594_11650</name>
</gene>
<proteinExistence type="predicted"/>
<evidence type="ECO:0000259" key="2">
    <source>
        <dbReference type="Pfam" id="PF18970"/>
    </source>
</evidence>
<dbReference type="Proteomes" id="UP000655208">
    <property type="component" value="Unassembled WGS sequence"/>
</dbReference>
<evidence type="ECO:0000313" key="4">
    <source>
        <dbReference type="Proteomes" id="UP000655208"/>
    </source>
</evidence>
<comment type="caution">
    <text evidence="3">The sequence shown here is derived from an EMBL/GenBank/DDBJ whole genome shotgun (WGS) entry which is preliminary data.</text>
</comment>
<keyword evidence="4" id="KW-1185">Reference proteome</keyword>
<feature type="region of interest" description="Disordered" evidence="1">
    <location>
        <begin position="1"/>
        <end position="117"/>
    </location>
</feature>
<dbReference type="EMBL" id="BMNA01000002">
    <property type="protein sequence ID" value="GGL93470.1"/>
    <property type="molecule type" value="Genomic_DNA"/>
</dbReference>
<dbReference type="AlphaFoldDB" id="A0A917SS27"/>
<accession>A0A917SS27</accession>
<evidence type="ECO:0000256" key="1">
    <source>
        <dbReference type="SAM" id="MobiDB-lite"/>
    </source>
</evidence>
<evidence type="ECO:0000313" key="3">
    <source>
        <dbReference type="EMBL" id="GGL93470.1"/>
    </source>
</evidence>
<reference evidence="3" key="2">
    <citation type="submission" date="2020-09" db="EMBL/GenBank/DDBJ databases">
        <authorList>
            <person name="Sun Q."/>
            <person name="Zhou Y."/>
        </authorList>
    </citation>
    <scope>NUCLEOTIDE SEQUENCE</scope>
    <source>
        <strain evidence="3">CGMCC 4.7308</strain>
    </source>
</reference>
<feature type="domain" description="DUF5709" evidence="2">
    <location>
        <begin position="97"/>
        <end position="145"/>
    </location>
</feature>